<feature type="domain" description="DUF2059" evidence="2">
    <location>
        <begin position="79"/>
        <end position="133"/>
    </location>
</feature>
<evidence type="ECO:0000313" key="3">
    <source>
        <dbReference type="EMBL" id="TMM54654.1"/>
    </source>
</evidence>
<organism evidence="3 4">
    <name type="scientific">Sulfitobacter sabulilitoris</name>
    <dbReference type="NCBI Taxonomy" id="2562655"/>
    <lineage>
        <taxon>Bacteria</taxon>
        <taxon>Pseudomonadati</taxon>
        <taxon>Pseudomonadota</taxon>
        <taxon>Alphaproteobacteria</taxon>
        <taxon>Rhodobacterales</taxon>
        <taxon>Roseobacteraceae</taxon>
        <taxon>Sulfitobacter</taxon>
    </lineage>
</organism>
<dbReference type="Proteomes" id="UP000309550">
    <property type="component" value="Unassembled WGS sequence"/>
</dbReference>
<evidence type="ECO:0000256" key="1">
    <source>
        <dbReference type="SAM" id="SignalP"/>
    </source>
</evidence>
<name>A0A5S3PJR2_9RHOB</name>
<gene>
    <name evidence="3" type="ORF">FDT80_03435</name>
</gene>
<dbReference type="InterPro" id="IPR018637">
    <property type="entry name" value="DUF2059"/>
</dbReference>
<evidence type="ECO:0000313" key="4">
    <source>
        <dbReference type="Proteomes" id="UP000309550"/>
    </source>
</evidence>
<feature type="chain" id="PRO_5024281922" evidence="1">
    <location>
        <begin position="24"/>
        <end position="273"/>
    </location>
</feature>
<dbReference type="AlphaFoldDB" id="A0A5S3PJR2"/>
<sequence length="273" mass="30547">MRARAAAFWALAMLMLLAAPAWADARVTLLMERLHLAEIVDIMRDEGLDYAQSLDEDMLAGQGGAFWNAQVTRIYDRARMMEMVREGLRNGLSPQQVDRALLFFDSDLGRRIVTLEVAARAAMVDEAVEEAARGTYLRLRNEHDPRLDPIDRFVAANDLLDRNVTGAMTSNMQFYRGIAEGGAIDMTEQEMLADVWEQEQAIRDDTEGWLYGYLLLAYEPLETGDIEEYVAFSQTATGRALNAALFAGFEAMYRDISYALGRAVALSAHSSDL</sequence>
<dbReference type="EMBL" id="VANS01000001">
    <property type="protein sequence ID" value="TMM54654.1"/>
    <property type="molecule type" value="Genomic_DNA"/>
</dbReference>
<feature type="signal peptide" evidence="1">
    <location>
        <begin position="1"/>
        <end position="23"/>
    </location>
</feature>
<dbReference type="OrthoDB" id="7841298at2"/>
<evidence type="ECO:0000259" key="2">
    <source>
        <dbReference type="Pfam" id="PF09832"/>
    </source>
</evidence>
<reference evidence="3 4" key="1">
    <citation type="submission" date="2019-05" db="EMBL/GenBank/DDBJ databases">
        <title>Sulfitobacter sabulilitoris sp. nov., isolated from a marine sand.</title>
        <authorList>
            <person name="Yoon J.-H."/>
        </authorList>
    </citation>
    <scope>NUCLEOTIDE SEQUENCE [LARGE SCALE GENOMIC DNA]</scope>
    <source>
        <strain evidence="3 4">HSMS-29</strain>
    </source>
</reference>
<accession>A0A5S3PJR2</accession>
<protein>
    <submittedName>
        <fullName evidence="3">DUF2059 domain-containing protein</fullName>
    </submittedName>
</protein>
<keyword evidence="1" id="KW-0732">Signal</keyword>
<dbReference type="Pfam" id="PF09832">
    <property type="entry name" value="DUF2059"/>
    <property type="match status" value="1"/>
</dbReference>
<comment type="caution">
    <text evidence="3">The sequence shown here is derived from an EMBL/GenBank/DDBJ whole genome shotgun (WGS) entry which is preliminary data.</text>
</comment>
<proteinExistence type="predicted"/>
<keyword evidence="4" id="KW-1185">Reference proteome</keyword>